<accession>A0A914RKC4</accession>
<sequence>MICLSDLFRLAQMAKNKLSIQNPKALLAEMYVLVMGDEADDVEDVSLLFSSLKLPPAEIIERSRIHDLYSYTLPIGVREKREGRGKELLKSFLAIVMWLWFRM</sequence>
<proteinExistence type="predicted"/>
<dbReference type="AlphaFoldDB" id="A0A914RKC4"/>
<name>A0A914RKC4_PAREQ</name>
<evidence type="ECO:0000313" key="2">
    <source>
        <dbReference type="WBParaSite" id="PEQ_0000696401-mRNA-1"/>
    </source>
</evidence>
<dbReference type="WBParaSite" id="PEQ_0000696401-mRNA-1">
    <property type="protein sequence ID" value="PEQ_0000696401-mRNA-1"/>
    <property type="gene ID" value="PEQ_0000696401"/>
</dbReference>
<keyword evidence="1" id="KW-1185">Reference proteome</keyword>
<reference evidence="2" key="1">
    <citation type="submission" date="2022-11" db="UniProtKB">
        <authorList>
            <consortium name="WormBaseParasite"/>
        </authorList>
    </citation>
    <scope>IDENTIFICATION</scope>
</reference>
<dbReference type="Proteomes" id="UP000887564">
    <property type="component" value="Unplaced"/>
</dbReference>
<protein>
    <submittedName>
        <fullName evidence="2">Uncharacterized protein</fullName>
    </submittedName>
</protein>
<organism evidence="1 2">
    <name type="scientific">Parascaris equorum</name>
    <name type="common">Equine roundworm</name>
    <dbReference type="NCBI Taxonomy" id="6256"/>
    <lineage>
        <taxon>Eukaryota</taxon>
        <taxon>Metazoa</taxon>
        <taxon>Ecdysozoa</taxon>
        <taxon>Nematoda</taxon>
        <taxon>Chromadorea</taxon>
        <taxon>Rhabditida</taxon>
        <taxon>Spirurina</taxon>
        <taxon>Ascaridomorpha</taxon>
        <taxon>Ascaridoidea</taxon>
        <taxon>Ascarididae</taxon>
        <taxon>Parascaris</taxon>
    </lineage>
</organism>
<evidence type="ECO:0000313" key="1">
    <source>
        <dbReference type="Proteomes" id="UP000887564"/>
    </source>
</evidence>